<dbReference type="GO" id="GO:0004553">
    <property type="term" value="F:hydrolase activity, hydrolyzing O-glycosyl compounds"/>
    <property type="evidence" value="ECO:0007669"/>
    <property type="project" value="UniProtKB-ARBA"/>
</dbReference>
<name>A0A521DUW7_9FLAO</name>
<keyword evidence="2" id="KW-0645">Protease</keyword>
<dbReference type="GO" id="GO:0006508">
    <property type="term" value="P:proteolysis"/>
    <property type="evidence" value="ECO:0007669"/>
    <property type="project" value="UniProtKB-KW"/>
</dbReference>
<proteinExistence type="inferred from homology"/>
<evidence type="ECO:0000259" key="10">
    <source>
        <dbReference type="PROSITE" id="PS50093"/>
    </source>
</evidence>
<keyword evidence="5" id="KW-0378">Hydrolase</keyword>
<evidence type="ECO:0000256" key="2">
    <source>
        <dbReference type="ARBA" id="ARBA00022670"/>
    </source>
</evidence>
<dbReference type="InterPro" id="IPR013320">
    <property type="entry name" value="ConA-like_dom_sf"/>
</dbReference>
<dbReference type="InterPro" id="IPR026444">
    <property type="entry name" value="Secre_tail"/>
</dbReference>
<dbReference type="InterPro" id="IPR000601">
    <property type="entry name" value="PKD_dom"/>
</dbReference>
<keyword evidence="4" id="KW-0732">Signal</keyword>
<evidence type="ECO:0000313" key="11">
    <source>
        <dbReference type="EMBL" id="SMO75504.1"/>
    </source>
</evidence>
<evidence type="ECO:0000313" key="12">
    <source>
        <dbReference type="Proteomes" id="UP000319267"/>
    </source>
</evidence>
<dbReference type="Proteomes" id="UP000319267">
    <property type="component" value="Unassembled WGS sequence"/>
</dbReference>
<feature type="domain" description="PKD" evidence="10">
    <location>
        <begin position="610"/>
        <end position="672"/>
    </location>
</feature>
<dbReference type="AlphaFoldDB" id="A0A521DUW7"/>
<sequence length="1225" mass="135532">MKKHYFFGAVFLLQFFVSFGQNPTRCGTQLSQKEEAAFVKSLSKIKTWKKGSTSKMTATPYIIPVVFHILTDGTNVSSGLTKEKMKCRIDDALLTVNKDFNGLFPEYANTDPRFDGVKSKMNIQFVLATVDPDGDPLEIPGLDWHPEAHVSDGYDPKIYNYIWYGKNNRYYLDVLVVDEPNTGQGSVGSGHAFLPIQDAIPRVTYNHRYIGSTCGSDASATFAKVMTHEFGHYFGLKHTFQDDCDPINDGMADTPPTKVGEGCARNVLNSCGVYANAENHMDYNVDCQNMFTRDQTNAMTYWLDDTSVAQYPRGFLWQQSNLSSVGVIESTPVANFSSSTTAVCSGKAIVFKDRSLGLPTSRLWTFEGGTPSTSTESNPTVVYNTSGVFNVKLEVTNSLGTNAKETPNYTEVDQKSAVNLMESFSGTFPPRGWEISNPDNGLEWEKRNGIGHNDSSCMIMNNADNAVLGSLDYIRLPYFDFTTGQNSQMFFDVAYTKFDDASPDVLKVQVSTDCGQTWNDVYSKTHTVLQTTEVPTALANNWVPTSDANWRKEVVDLSAYQGNANVSIRFANVSGYGTRIWIDNVNVAVTQATTPVSDFTSSTRSTRCTNLTVPFLDVSTGNPTSWEWSFPGGTPATSTDKNPVVTYNSPGSYAVTLSTKNTNGTGTVLTKSDFIKIVDPDRISYTENFENSFPPAEWEIVNPDNKLTWEKRADAGHNSSSCMVMNNADNDKVGAIDEIILKPVDMSVGVTDFSFDVAYAKFDTESPDVLEILASKDCGATWKSVYVKTHTELETFVSTDPNNWIPTADSHWRTERVLLTEFKGSSNVLLKFKNTSGYGSRIWIDNVKFTFDSKESPFSEFTIENDKVCSDLPIAFKDTSTGEPTSWLWSFPGGSPATSTSKTPAVIYENPGTYDVTLTATNSYGTGTVMHKTGVVVVKGKNSIPYFENFESSFPIQDWEVVNPDKDAITWEKRSDVGKGDLSCMIINNADNPAGLIDELILKPFDFSSASTPFLYFDLAYTQYLNAFDPTPAPDKIEIFASSDCGATWTSVYSKNQLQLQTVSPPIEDDKSTTSTNETNDWIPTKNSDWREEKINLSIVKNQKNVLLKIKNTSGYGTRIWFDNLKIDNGPNLSAVKPQKPINLDGVQIYPNPSSDVFYLTTPSSGDDYTVTVLNVAGQVIYNEKFQTKNNNSKAINLGGQAKGVYFLNLTSSGKKTFSQKIIKQ</sequence>
<keyword evidence="6" id="KW-0862">Zinc</keyword>
<dbReference type="GO" id="GO:0046872">
    <property type="term" value="F:metal ion binding"/>
    <property type="evidence" value="ECO:0007669"/>
    <property type="project" value="UniProtKB-KW"/>
</dbReference>
<dbReference type="InterPro" id="IPR024079">
    <property type="entry name" value="MetalloPept_cat_dom_sf"/>
</dbReference>
<dbReference type="GO" id="GO:0008237">
    <property type="term" value="F:metallopeptidase activity"/>
    <property type="evidence" value="ECO:0007669"/>
    <property type="project" value="UniProtKB-KW"/>
</dbReference>
<evidence type="ECO:0000256" key="9">
    <source>
        <dbReference type="SAM" id="MobiDB-lite"/>
    </source>
</evidence>
<evidence type="ECO:0000256" key="1">
    <source>
        <dbReference type="ARBA" id="ARBA00008721"/>
    </source>
</evidence>
<reference evidence="11 12" key="1">
    <citation type="submission" date="2017-05" db="EMBL/GenBank/DDBJ databases">
        <authorList>
            <person name="Varghese N."/>
            <person name="Submissions S."/>
        </authorList>
    </citation>
    <scope>NUCLEOTIDE SEQUENCE [LARGE SCALE GENOMIC DNA]</scope>
    <source>
        <strain evidence="11 12">DSM 29982</strain>
    </source>
</reference>
<dbReference type="Pfam" id="PF18911">
    <property type="entry name" value="PKD_4"/>
    <property type="match status" value="3"/>
</dbReference>
<feature type="domain" description="PKD" evidence="10">
    <location>
        <begin position="332"/>
        <end position="403"/>
    </location>
</feature>
<dbReference type="Gene3D" id="3.40.390.10">
    <property type="entry name" value="Collagenase (Catalytic Domain)"/>
    <property type="match status" value="1"/>
</dbReference>
<dbReference type="OrthoDB" id="622252at2"/>
<dbReference type="SUPFAM" id="SSF49899">
    <property type="entry name" value="Concanavalin A-like lectins/glucanases"/>
    <property type="match status" value="1"/>
</dbReference>
<dbReference type="Gene3D" id="2.60.40.10">
    <property type="entry name" value="Immunoglobulins"/>
    <property type="match status" value="3"/>
</dbReference>
<dbReference type="NCBIfam" id="TIGR04183">
    <property type="entry name" value="Por_Secre_tail"/>
    <property type="match status" value="1"/>
</dbReference>
<keyword evidence="8" id="KW-1015">Disulfide bond</keyword>
<dbReference type="SUPFAM" id="SSF49299">
    <property type="entry name" value="PKD domain"/>
    <property type="match status" value="3"/>
</dbReference>
<dbReference type="Gene3D" id="2.60.120.260">
    <property type="entry name" value="Galactose-binding domain-like"/>
    <property type="match status" value="1"/>
</dbReference>
<keyword evidence="3" id="KW-0479">Metal-binding</keyword>
<organism evidence="11 12">
    <name type="scientific">Flavobacterium nitrogenifigens</name>
    <dbReference type="NCBI Taxonomy" id="1617283"/>
    <lineage>
        <taxon>Bacteria</taxon>
        <taxon>Pseudomonadati</taxon>
        <taxon>Bacteroidota</taxon>
        <taxon>Flavobacteriia</taxon>
        <taxon>Flavobacteriales</taxon>
        <taxon>Flavobacteriaceae</taxon>
        <taxon>Flavobacterium</taxon>
    </lineage>
</organism>
<evidence type="ECO:0000256" key="6">
    <source>
        <dbReference type="ARBA" id="ARBA00022833"/>
    </source>
</evidence>
<dbReference type="CDD" id="cd00146">
    <property type="entry name" value="PKD"/>
    <property type="match status" value="3"/>
</dbReference>
<dbReference type="RefSeq" id="WP_111379150.1">
    <property type="nucleotide sequence ID" value="NZ_CP043612.1"/>
</dbReference>
<dbReference type="PROSITE" id="PS50093">
    <property type="entry name" value="PKD"/>
    <property type="match status" value="3"/>
</dbReference>
<dbReference type="GO" id="GO:0005975">
    <property type="term" value="P:carbohydrate metabolic process"/>
    <property type="evidence" value="ECO:0007669"/>
    <property type="project" value="UniProtKB-ARBA"/>
</dbReference>
<dbReference type="InterPro" id="IPR013783">
    <property type="entry name" value="Ig-like_fold"/>
</dbReference>
<evidence type="ECO:0000256" key="3">
    <source>
        <dbReference type="ARBA" id="ARBA00022723"/>
    </source>
</evidence>
<evidence type="ECO:0000256" key="4">
    <source>
        <dbReference type="ARBA" id="ARBA00022729"/>
    </source>
</evidence>
<dbReference type="InterPro" id="IPR008754">
    <property type="entry name" value="Peptidase_M43"/>
</dbReference>
<dbReference type="SUPFAM" id="SSF55486">
    <property type="entry name" value="Metalloproteases ('zincins'), catalytic domain"/>
    <property type="match status" value="1"/>
</dbReference>
<evidence type="ECO:0000256" key="7">
    <source>
        <dbReference type="ARBA" id="ARBA00023049"/>
    </source>
</evidence>
<dbReference type="PANTHER" id="PTHR47466">
    <property type="match status" value="1"/>
</dbReference>
<evidence type="ECO:0000256" key="5">
    <source>
        <dbReference type="ARBA" id="ARBA00022801"/>
    </source>
</evidence>
<dbReference type="Gene3D" id="2.60.40.3080">
    <property type="match status" value="1"/>
</dbReference>
<accession>A0A521DUW7</accession>
<protein>
    <submittedName>
        <fullName evidence="11">Por secretion system C-terminal sorting domain-containing protein</fullName>
    </submittedName>
</protein>
<evidence type="ECO:0000256" key="8">
    <source>
        <dbReference type="ARBA" id="ARBA00023157"/>
    </source>
</evidence>
<feature type="compositionally biased region" description="Polar residues" evidence="9">
    <location>
        <begin position="1073"/>
        <end position="1085"/>
    </location>
</feature>
<dbReference type="SMART" id="SM00089">
    <property type="entry name" value="PKD"/>
    <property type="match status" value="3"/>
</dbReference>
<dbReference type="PANTHER" id="PTHR47466:SF1">
    <property type="entry name" value="METALLOPROTEASE MEP1 (AFU_ORTHOLOGUE AFUA_1G07730)-RELATED"/>
    <property type="match status" value="1"/>
</dbReference>
<dbReference type="InterPro" id="IPR022409">
    <property type="entry name" value="PKD/Chitinase_dom"/>
</dbReference>
<dbReference type="InterPro" id="IPR035986">
    <property type="entry name" value="PKD_dom_sf"/>
</dbReference>
<feature type="domain" description="PKD" evidence="10">
    <location>
        <begin position="857"/>
        <end position="943"/>
    </location>
</feature>
<dbReference type="Pfam" id="PF05572">
    <property type="entry name" value="Peptidase_M43"/>
    <property type="match status" value="1"/>
</dbReference>
<feature type="region of interest" description="Disordered" evidence="9">
    <location>
        <begin position="1065"/>
        <end position="1085"/>
    </location>
</feature>
<dbReference type="Pfam" id="PF18962">
    <property type="entry name" value="Por_Secre_tail"/>
    <property type="match status" value="1"/>
</dbReference>
<keyword evidence="7" id="KW-0482">Metalloprotease</keyword>
<comment type="similarity">
    <text evidence="1">Belongs to the peptidase M43B family.</text>
</comment>
<gene>
    <name evidence="11" type="ORF">SAMN06265220_103496</name>
</gene>
<keyword evidence="12" id="KW-1185">Reference proteome</keyword>
<dbReference type="EMBL" id="FXTQ01000003">
    <property type="protein sequence ID" value="SMO75504.1"/>
    <property type="molecule type" value="Genomic_DNA"/>
</dbReference>